<keyword evidence="1" id="KW-1133">Transmembrane helix</keyword>
<organism evidence="2 3">
    <name type="scientific">Caenorhabditis japonica</name>
    <dbReference type="NCBI Taxonomy" id="281687"/>
    <lineage>
        <taxon>Eukaryota</taxon>
        <taxon>Metazoa</taxon>
        <taxon>Ecdysozoa</taxon>
        <taxon>Nematoda</taxon>
        <taxon>Chromadorea</taxon>
        <taxon>Rhabditida</taxon>
        <taxon>Rhabditina</taxon>
        <taxon>Rhabditomorpha</taxon>
        <taxon>Rhabditoidea</taxon>
        <taxon>Rhabditidae</taxon>
        <taxon>Peloderinae</taxon>
        <taxon>Caenorhabditis</taxon>
    </lineage>
</organism>
<dbReference type="AlphaFoldDB" id="A0A8R1EN32"/>
<evidence type="ECO:0000313" key="2">
    <source>
        <dbReference type="EnsemblMetazoa" id="CJA37448.1"/>
    </source>
</evidence>
<evidence type="ECO:0000256" key="1">
    <source>
        <dbReference type="SAM" id="Phobius"/>
    </source>
</evidence>
<reference evidence="2" key="2">
    <citation type="submission" date="2022-06" db="UniProtKB">
        <authorList>
            <consortium name="EnsemblMetazoa"/>
        </authorList>
    </citation>
    <scope>IDENTIFICATION</scope>
    <source>
        <strain evidence="2">DF5081</strain>
    </source>
</reference>
<reference evidence="3" key="1">
    <citation type="submission" date="2010-08" db="EMBL/GenBank/DDBJ databases">
        <authorList>
            <consortium name="Caenorhabditis japonica Sequencing Consortium"/>
            <person name="Wilson R.K."/>
        </authorList>
    </citation>
    <scope>NUCLEOTIDE SEQUENCE [LARGE SCALE GENOMIC DNA]</scope>
    <source>
        <strain evidence="3">DF5081</strain>
    </source>
</reference>
<accession>A0A8R1EN32</accession>
<feature type="transmembrane region" description="Helical" evidence="1">
    <location>
        <begin position="15"/>
        <end position="36"/>
    </location>
</feature>
<keyword evidence="3" id="KW-1185">Reference proteome</keyword>
<dbReference type="EnsemblMetazoa" id="CJA37448.1">
    <property type="protein sequence ID" value="CJA37448.1"/>
    <property type="gene ID" value="WBGene00213295"/>
</dbReference>
<keyword evidence="1" id="KW-0472">Membrane</keyword>
<keyword evidence="1" id="KW-0812">Transmembrane</keyword>
<dbReference type="Proteomes" id="UP000005237">
    <property type="component" value="Unassembled WGS sequence"/>
</dbReference>
<proteinExistence type="predicted"/>
<protein>
    <submittedName>
        <fullName evidence="2">Uncharacterized protein</fullName>
    </submittedName>
</protein>
<evidence type="ECO:0000313" key="3">
    <source>
        <dbReference type="Proteomes" id="UP000005237"/>
    </source>
</evidence>
<sequence length="66" mass="8171">MMDEHKFVYNRHDNFINLVIFLNLIVCFCLTVFVSYHREVCCFYRPKRWVEWEEENDMEANYEAAV</sequence>
<name>A0A8R1EN32_CAEJA</name>